<dbReference type="PANTHER" id="PTHR11453:SF127">
    <property type="entry name" value="SOLUTE CARRIER FAMILY 4 MEMBER 11"/>
    <property type="match status" value="1"/>
</dbReference>
<feature type="transmembrane region" description="Helical" evidence="9">
    <location>
        <begin position="448"/>
        <end position="466"/>
    </location>
</feature>
<dbReference type="GO" id="GO:0005886">
    <property type="term" value="C:plasma membrane"/>
    <property type="evidence" value="ECO:0007669"/>
    <property type="project" value="UniProtKB-SubCell"/>
</dbReference>
<feature type="transmembrane region" description="Helical" evidence="9">
    <location>
        <begin position="487"/>
        <end position="511"/>
    </location>
</feature>
<dbReference type="InterPro" id="IPR002178">
    <property type="entry name" value="PTS_EIIA_type-2_dom"/>
</dbReference>
<dbReference type="Gene3D" id="3.40.930.10">
    <property type="entry name" value="Mannitol-specific EII, Chain A"/>
    <property type="match status" value="1"/>
</dbReference>
<keyword evidence="5 9" id="KW-0812">Transmembrane</keyword>
<feature type="transmembrane region" description="Helical" evidence="9">
    <location>
        <begin position="348"/>
        <end position="366"/>
    </location>
</feature>
<dbReference type="InterPro" id="IPR003020">
    <property type="entry name" value="HCO3_transpt_euk"/>
</dbReference>
<dbReference type="PROSITE" id="PS00372">
    <property type="entry name" value="PTS_EIIA_TYPE_2_HIS"/>
    <property type="match status" value="1"/>
</dbReference>
<evidence type="ECO:0000256" key="4">
    <source>
        <dbReference type="ARBA" id="ARBA00022475"/>
    </source>
</evidence>
<dbReference type="CDD" id="cd00211">
    <property type="entry name" value="PTS_IIA_fru"/>
    <property type="match status" value="1"/>
</dbReference>
<keyword evidence="8 9" id="KW-0472">Membrane</keyword>
<feature type="transmembrane region" description="Helical" evidence="9">
    <location>
        <begin position="234"/>
        <end position="253"/>
    </location>
</feature>
<dbReference type="InterPro" id="IPR011531">
    <property type="entry name" value="HCO3_transpt-like_TM_dom"/>
</dbReference>
<sequence length="687" mass="77428">MKQLHKNLRDAQALLDMSATDIGEIFHKTLNHLVAKKILPIERLEEVEQALLEREAQVPTAIGNGVAIPHAYLDAFAEPVVVFVRLKHPLNLGAPDGVPTRFLFVLMGPNESASQHLDTLTSIARLAADDEFRYEARRAHDAADIDHSLDRFEQRSLKPIAQVTEKLTEGLEYTGRFGGGLMDDFRRRMPHYVSDFKDGLNLKTFSSTLFLFFACLAPAVIFGGLMSVETGHRIGVVEMILATTVCGIVYSLFSGQPLIILGGTGPLLVFTGILYKLCHDYEIPFLETYAWIGLWTSLFLLILSVTDGSCLMRFFTRFTDEIFAALISVIFIIKAVTGLFGYFTDTEIAHDGALLGVLLALATFYLSITLSQFRNSRYMSHFIREFLADFGPAISLIGIATTGYFLMEYIIPEVKIPSLLSSEKAVFKPTLEGREWMLDLFRSDLKTSIRYLTCIPAILVTVLVYIDQNISARLVNSPDHKLRKGPAYHWDLALLAILVAFCSLFGLPWLVAATVRSLNHVRSLATSEEVRVPGGETKERIIHVNETRITGLAIHILIGLSLFFMPLMQYIPMAVLYGLFLFMGVVSIAGNQFFERMSLWLMDSSLYPSTHYTRQVPRRRIHYFTLIQFACFVILWFVMSSPLDILFPLFLLLLVPVRLVVGRWFSQSDLDALDAEEDPEEEDEHWA</sequence>
<dbReference type="AlphaFoldDB" id="A0A3B1DP35"/>
<dbReference type="Gene3D" id="1.10.287.570">
    <property type="entry name" value="Helical hairpin bin"/>
    <property type="match status" value="1"/>
</dbReference>
<keyword evidence="7" id="KW-0406">Ion transport</keyword>
<keyword evidence="4" id="KW-1003">Cell membrane</keyword>
<keyword evidence="3" id="KW-0813">Transport</keyword>
<evidence type="ECO:0000256" key="9">
    <source>
        <dbReference type="SAM" id="Phobius"/>
    </source>
</evidence>
<keyword evidence="6 9" id="KW-1133">Transmembrane helix</keyword>
<name>A0A3B1DP35_9ZZZZ</name>
<evidence type="ECO:0000256" key="8">
    <source>
        <dbReference type="ARBA" id="ARBA00023136"/>
    </source>
</evidence>
<feature type="transmembrane region" description="Helical" evidence="9">
    <location>
        <begin position="621"/>
        <end position="639"/>
    </location>
</feature>
<dbReference type="PANTHER" id="PTHR11453">
    <property type="entry name" value="ANION EXCHANGE PROTEIN"/>
    <property type="match status" value="1"/>
</dbReference>
<evidence type="ECO:0000256" key="3">
    <source>
        <dbReference type="ARBA" id="ARBA00022448"/>
    </source>
</evidence>
<gene>
    <name evidence="11" type="ORF">MNBD_PLANCTO02-2022</name>
</gene>
<dbReference type="GO" id="GO:0005452">
    <property type="term" value="F:solute:inorganic anion antiporter activity"/>
    <property type="evidence" value="ECO:0007669"/>
    <property type="project" value="InterPro"/>
</dbReference>
<evidence type="ECO:0000259" key="10">
    <source>
        <dbReference type="PROSITE" id="PS51094"/>
    </source>
</evidence>
<feature type="domain" description="PTS EIIA type-2" evidence="10">
    <location>
        <begin position="6"/>
        <end position="152"/>
    </location>
</feature>
<organism evidence="11">
    <name type="scientific">hydrothermal vent metagenome</name>
    <dbReference type="NCBI Taxonomy" id="652676"/>
    <lineage>
        <taxon>unclassified sequences</taxon>
        <taxon>metagenomes</taxon>
        <taxon>ecological metagenomes</taxon>
    </lineage>
</organism>
<comment type="subcellular location">
    <subcellularLocation>
        <location evidence="1">Cell membrane</location>
        <topology evidence="1">Multi-pass membrane protein</topology>
    </subcellularLocation>
</comment>
<feature type="transmembrane region" description="Helical" evidence="9">
    <location>
        <begin position="289"/>
        <end position="310"/>
    </location>
</feature>
<dbReference type="EMBL" id="UOGL01000146">
    <property type="protein sequence ID" value="VAX37874.1"/>
    <property type="molecule type" value="Genomic_DNA"/>
</dbReference>
<evidence type="ECO:0000256" key="6">
    <source>
        <dbReference type="ARBA" id="ARBA00022989"/>
    </source>
</evidence>
<dbReference type="PRINTS" id="PR01231">
    <property type="entry name" value="HCO3TRNSPORT"/>
</dbReference>
<dbReference type="PROSITE" id="PS51094">
    <property type="entry name" value="PTS_EIIA_TYPE_2"/>
    <property type="match status" value="1"/>
</dbReference>
<feature type="transmembrane region" description="Helical" evidence="9">
    <location>
        <begin position="209"/>
        <end position="228"/>
    </location>
</feature>
<feature type="transmembrane region" description="Helical" evidence="9">
    <location>
        <begin position="645"/>
        <end position="661"/>
    </location>
</feature>
<reference evidence="11" key="1">
    <citation type="submission" date="2018-06" db="EMBL/GenBank/DDBJ databases">
        <authorList>
            <person name="Zhirakovskaya E."/>
        </authorList>
    </citation>
    <scope>NUCLEOTIDE SEQUENCE</scope>
</reference>
<evidence type="ECO:0000256" key="1">
    <source>
        <dbReference type="ARBA" id="ARBA00004651"/>
    </source>
</evidence>
<dbReference type="GO" id="GO:0006820">
    <property type="term" value="P:monoatomic anion transport"/>
    <property type="evidence" value="ECO:0007669"/>
    <property type="project" value="InterPro"/>
</dbReference>
<dbReference type="GO" id="GO:0050801">
    <property type="term" value="P:monoatomic ion homeostasis"/>
    <property type="evidence" value="ECO:0007669"/>
    <property type="project" value="TreeGrafter"/>
</dbReference>
<evidence type="ECO:0000313" key="11">
    <source>
        <dbReference type="EMBL" id="VAX37874.1"/>
    </source>
</evidence>
<evidence type="ECO:0000256" key="2">
    <source>
        <dbReference type="ARBA" id="ARBA00010993"/>
    </source>
</evidence>
<dbReference type="Pfam" id="PF00359">
    <property type="entry name" value="PTS_EIIA_2"/>
    <property type="match status" value="1"/>
</dbReference>
<accession>A0A3B1DP35</accession>
<dbReference type="FunFam" id="1.10.287.570:FF:000001">
    <property type="entry name" value="Anion exchange protein"/>
    <property type="match status" value="1"/>
</dbReference>
<protein>
    <submittedName>
        <fullName evidence="11">Sodium bicarbonate cotransporter</fullName>
    </submittedName>
</protein>
<evidence type="ECO:0000256" key="5">
    <source>
        <dbReference type="ARBA" id="ARBA00022692"/>
    </source>
</evidence>
<comment type="similarity">
    <text evidence="2">Belongs to the anion exchanger (TC 2.A.31) family.</text>
</comment>
<feature type="transmembrane region" description="Helical" evidence="9">
    <location>
        <begin position="386"/>
        <end position="407"/>
    </location>
</feature>
<dbReference type="Pfam" id="PF00955">
    <property type="entry name" value="HCO3_cotransp"/>
    <property type="match status" value="1"/>
</dbReference>
<feature type="transmembrane region" description="Helical" evidence="9">
    <location>
        <begin position="570"/>
        <end position="594"/>
    </location>
</feature>
<dbReference type="SUPFAM" id="SSF55804">
    <property type="entry name" value="Phoshotransferase/anion transport protein"/>
    <property type="match status" value="1"/>
</dbReference>
<dbReference type="InterPro" id="IPR016152">
    <property type="entry name" value="PTrfase/Anion_transptr"/>
</dbReference>
<evidence type="ECO:0000256" key="7">
    <source>
        <dbReference type="ARBA" id="ARBA00023065"/>
    </source>
</evidence>
<feature type="transmembrane region" description="Helical" evidence="9">
    <location>
        <begin position="322"/>
        <end position="342"/>
    </location>
</feature>
<proteinExistence type="inferred from homology"/>